<dbReference type="InterPro" id="IPR006175">
    <property type="entry name" value="YjgF/YER057c/UK114"/>
</dbReference>
<evidence type="ECO:0000313" key="1">
    <source>
        <dbReference type="EMBL" id="KAF2167561.1"/>
    </source>
</evidence>
<dbReference type="InterPro" id="IPR035959">
    <property type="entry name" value="RutC-like_sf"/>
</dbReference>
<name>A0A6A6CKJ2_ZASCE</name>
<dbReference type="EMBL" id="ML993593">
    <property type="protein sequence ID" value="KAF2167561.1"/>
    <property type="molecule type" value="Genomic_DNA"/>
</dbReference>
<dbReference type="SUPFAM" id="SSF55298">
    <property type="entry name" value="YjgF-like"/>
    <property type="match status" value="1"/>
</dbReference>
<evidence type="ECO:0000313" key="2">
    <source>
        <dbReference type="Proteomes" id="UP000799537"/>
    </source>
</evidence>
<protein>
    <submittedName>
        <fullName evidence="1">Uncharacterized protein</fullName>
    </submittedName>
</protein>
<keyword evidence="2" id="KW-1185">Reference proteome</keyword>
<dbReference type="RefSeq" id="XP_033668450.1">
    <property type="nucleotide sequence ID" value="XM_033812613.1"/>
</dbReference>
<sequence>MPHPDRTLATVPGAPAPNFNGYSLVVRATGHRIHLAGWMGEDPETAKVVEGGCEAQTEQIMANIKTCLEAAGSSLEKVVLRRSYFLDIKRDVPIVARVWDKWAPGLKPVSTAVQVSGLAKEGAVIEIEVEAEV</sequence>
<proteinExistence type="predicted"/>
<dbReference type="CDD" id="cd00448">
    <property type="entry name" value="YjgF_YER057c_UK114_family"/>
    <property type="match status" value="1"/>
</dbReference>
<dbReference type="AlphaFoldDB" id="A0A6A6CKJ2"/>
<dbReference type="PANTHER" id="PTHR11803">
    <property type="entry name" value="2-IMINOBUTANOATE/2-IMINOPROPANOATE DEAMINASE RIDA"/>
    <property type="match status" value="1"/>
</dbReference>
<dbReference type="GeneID" id="54565885"/>
<dbReference type="GO" id="GO:0019239">
    <property type="term" value="F:deaminase activity"/>
    <property type="evidence" value="ECO:0007669"/>
    <property type="project" value="TreeGrafter"/>
</dbReference>
<dbReference type="GO" id="GO:0005739">
    <property type="term" value="C:mitochondrion"/>
    <property type="evidence" value="ECO:0007669"/>
    <property type="project" value="TreeGrafter"/>
</dbReference>
<accession>A0A6A6CKJ2</accession>
<organism evidence="1 2">
    <name type="scientific">Zasmidium cellare ATCC 36951</name>
    <dbReference type="NCBI Taxonomy" id="1080233"/>
    <lineage>
        <taxon>Eukaryota</taxon>
        <taxon>Fungi</taxon>
        <taxon>Dikarya</taxon>
        <taxon>Ascomycota</taxon>
        <taxon>Pezizomycotina</taxon>
        <taxon>Dothideomycetes</taxon>
        <taxon>Dothideomycetidae</taxon>
        <taxon>Mycosphaerellales</taxon>
        <taxon>Mycosphaerellaceae</taxon>
        <taxon>Zasmidium</taxon>
    </lineage>
</organism>
<dbReference type="OrthoDB" id="309640at2759"/>
<reference evidence="1" key="1">
    <citation type="journal article" date="2020" name="Stud. Mycol.">
        <title>101 Dothideomycetes genomes: a test case for predicting lifestyles and emergence of pathogens.</title>
        <authorList>
            <person name="Haridas S."/>
            <person name="Albert R."/>
            <person name="Binder M."/>
            <person name="Bloem J."/>
            <person name="Labutti K."/>
            <person name="Salamov A."/>
            <person name="Andreopoulos B."/>
            <person name="Baker S."/>
            <person name="Barry K."/>
            <person name="Bills G."/>
            <person name="Bluhm B."/>
            <person name="Cannon C."/>
            <person name="Castanera R."/>
            <person name="Culley D."/>
            <person name="Daum C."/>
            <person name="Ezra D."/>
            <person name="Gonzalez J."/>
            <person name="Henrissat B."/>
            <person name="Kuo A."/>
            <person name="Liang C."/>
            <person name="Lipzen A."/>
            <person name="Lutzoni F."/>
            <person name="Magnuson J."/>
            <person name="Mondo S."/>
            <person name="Nolan M."/>
            <person name="Ohm R."/>
            <person name="Pangilinan J."/>
            <person name="Park H.-J."/>
            <person name="Ramirez L."/>
            <person name="Alfaro M."/>
            <person name="Sun H."/>
            <person name="Tritt A."/>
            <person name="Yoshinaga Y."/>
            <person name="Zwiers L.-H."/>
            <person name="Turgeon B."/>
            <person name="Goodwin S."/>
            <person name="Spatafora J."/>
            <person name="Crous P."/>
            <person name="Grigoriev I."/>
        </authorList>
    </citation>
    <scope>NUCLEOTIDE SEQUENCE</scope>
    <source>
        <strain evidence="1">ATCC 36951</strain>
    </source>
</reference>
<dbReference type="GO" id="GO:0005829">
    <property type="term" value="C:cytosol"/>
    <property type="evidence" value="ECO:0007669"/>
    <property type="project" value="TreeGrafter"/>
</dbReference>
<dbReference type="Gene3D" id="3.30.1330.40">
    <property type="entry name" value="RutC-like"/>
    <property type="match status" value="1"/>
</dbReference>
<dbReference type="Proteomes" id="UP000799537">
    <property type="component" value="Unassembled WGS sequence"/>
</dbReference>
<dbReference type="PANTHER" id="PTHR11803:SF22">
    <property type="entry name" value="ENDORIBONUCLEASE FAMILY PROTEIN BRT1, PUTATIVE (AFU_ORTHOLOGUE AFUA_5G03780)-RELATED"/>
    <property type="match status" value="1"/>
</dbReference>
<dbReference type="Pfam" id="PF01042">
    <property type="entry name" value="Ribonuc_L-PSP"/>
    <property type="match status" value="1"/>
</dbReference>
<gene>
    <name evidence="1" type="ORF">M409DRAFT_54156</name>
</gene>